<organism evidence="1 2">
    <name type="scientific">Pararhodospirillum oryzae</name>
    <dbReference type="NCBI Taxonomy" id="478448"/>
    <lineage>
        <taxon>Bacteria</taxon>
        <taxon>Pseudomonadati</taxon>
        <taxon>Pseudomonadota</taxon>
        <taxon>Alphaproteobacteria</taxon>
        <taxon>Rhodospirillales</taxon>
        <taxon>Rhodospirillaceae</taxon>
        <taxon>Pararhodospirillum</taxon>
    </lineage>
</organism>
<evidence type="ECO:0000313" key="1">
    <source>
        <dbReference type="EMBL" id="GEO80712.1"/>
    </source>
</evidence>
<comment type="caution">
    <text evidence="1">The sequence shown here is derived from an EMBL/GenBank/DDBJ whole genome shotgun (WGS) entry which is preliminary data.</text>
</comment>
<accession>A0A512H5G5</accession>
<evidence type="ECO:0000313" key="2">
    <source>
        <dbReference type="Proteomes" id="UP000321567"/>
    </source>
</evidence>
<name>A0A512H5G5_9PROT</name>
<reference evidence="1 2" key="1">
    <citation type="submission" date="2019-07" db="EMBL/GenBank/DDBJ databases">
        <title>Whole genome shotgun sequence of Rhodospirillum oryzae NBRC 107573.</title>
        <authorList>
            <person name="Hosoyama A."/>
            <person name="Uohara A."/>
            <person name="Ohji S."/>
            <person name="Ichikawa N."/>
        </authorList>
    </citation>
    <scope>NUCLEOTIDE SEQUENCE [LARGE SCALE GENOMIC DNA]</scope>
    <source>
        <strain evidence="1 2">NBRC 107573</strain>
    </source>
</reference>
<keyword evidence="2" id="KW-1185">Reference proteome</keyword>
<dbReference type="EMBL" id="BJZO01000014">
    <property type="protein sequence ID" value="GEO80712.1"/>
    <property type="molecule type" value="Genomic_DNA"/>
</dbReference>
<proteinExistence type="predicted"/>
<sequence length="485" mass="53610">MKALDAADWMAVSVAQATLGAWGEALHLIMQGTLAYPDVPEVRDLFERIIVGAAREAGRLYDRREVPRSLAQALYQAIQVSHARFPEESGLTYLAGVAAHVCLKDEEAALACARLAQRCLPKGDASFLVLVMILLDHAIVDRPLIREAARYALVLWRRNPQDIGAVYSVLFELYTRGRLVEASRLARRLLARFDQATVADAPSLKFWDLFEVRDSFFRAQVLTQPRPLADVRLEKATHAPGPAVLLVSCDGGYWRLFTKWGAPHILARAPGLAVHVHLVDPEPADLADLEALRAREPRFGFSVNQRATDPIWPADDPAAYRKTYYACARFLALPRLIAAYDKPILLLDADGILRADPEPIVADWQARDVGFAVRHGKAIGPFREFTCSTLYLNDRASARFYAEVVAGYIAAFMANGKPYWTLDQVALYCAYHWMKGQGVAPRLELLDGCGVDEWFLSPDGSAEEKSAKIKAMIAAEGLDGVGGQP</sequence>
<dbReference type="AlphaFoldDB" id="A0A512H5G5"/>
<dbReference type="Proteomes" id="UP000321567">
    <property type="component" value="Unassembled WGS sequence"/>
</dbReference>
<protein>
    <submittedName>
        <fullName evidence="1">Uncharacterized protein</fullName>
    </submittedName>
</protein>
<gene>
    <name evidence="1" type="ORF">ROR02_08430</name>
</gene>